<name>A0AA39VDM0_ACESA</name>
<evidence type="ECO:0000259" key="1">
    <source>
        <dbReference type="Pfam" id="PF07727"/>
    </source>
</evidence>
<dbReference type="InterPro" id="IPR013103">
    <property type="entry name" value="RVT_2"/>
</dbReference>
<sequence length="138" mass="15467">MIIIGDDVNGIAVLKLELARQFEMKDLGSLRYFLGIKVAFSPKGYLLSQSKYTTGFLERACLIDSRMVDTSLELNVQYSPSDVTPLLDPTLYCTIVGSLAYLTITRLDIAYDVHIVSQFVTSPTSVHWAAVLRILRYI</sequence>
<dbReference type="AlphaFoldDB" id="A0AA39VDM0"/>
<keyword evidence="3" id="KW-1185">Reference proteome</keyword>
<evidence type="ECO:0000313" key="2">
    <source>
        <dbReference type="EMBL" id="KAK0582684.1"/>
    </source>
</evidence>
<proteinExistence type="predicted"/>
<gene>
    <name evidence="2" type="ORF">LWI29_028485</name>
</gene>
<accession>A0AA39VDM0</accession>
<feature type="domain" description="Reverse transcriptase Ty1/copia-type" evidence="1">
    <location>
        <begin position="1"/>
        <end position="70"/>
    </location>
</feature>
<reference evidence="2" key="1">
    <citation type="journal article" date="2022" name="Plant J.">
        <title>Strategies of tolerance reflected in two North American maple genomes.</title>
        <authorList>
            <person name="McEvoy S.L."/>
            <person name="Sezen U.U."/>
            <person name="Trouern-Trend A."/>
            <person name="McMahon S.M."/>
            <person name="Schaberg P.G."/>
            <person name="Yang J."/>
            <person name="Wegrzyn J.L."/>
            <person name="Swenson N.G."/>
        </authorList>
    </citation>
    <scope>NUCLEOTIDE SEQUENCE</scope>
    <source>
        <strain evidence="2">NS2018</strain>
    </source>
</reference>
<dbReference type="Proteomes" id="UP001168877">
    <property type="component" value="Unassembled WGS sequence"/>
</dbReference>
<comment type="caution">
    <text evidence="2">The sequence shown here is derived from an EMBL/GenBank/DDBJ whole genome shotgun (WGS) entry which is preliminary data.</text>
</comment>
<dbReference type="PANTHER" id="PTHR11439">
    <property type="entry name" value="GAG-POL-RELATED RETROTRANSPOSON"/>
    <property type="match status" value="1"/>
</dbReference>
<dbReference type="EMBL" id="JAUESC010000384">
    <property type="protein sequence ID" value="KAK0582684.1"/>
    <property type="molecule type" value="Genomic_DNA"/>
</dbReference>
<dbReference type="PANTHER" id="PTHR11439:SF461">
    <property type="entry name" value="OS10G0432200 PROTEIN"/>
    <property type="match status" value="1"/>
</dbReference>
<dbReference type="Pfam" id="PF07727">
    <property type="entry name" value="RVT_2"/>
    <property type="match status" value="1"/>
</dbReference>
<reference evidence="2" key="2">
    <citation type="submission" date="2023-06" db="EMBL/GenBank/DDBJ databases">
        <authorList>
            <person name="Swenson N.G."/>
            <person name="Wegrzyn J.L."/>
            <person name="Mcevoy S.L."/>
        </authorList>
    </citation>
    <scope>NUCLEOTIDE SEQUENCE</scope>
    <source>
        <strain evidence="2">NS2018</strain>
        <tissue evidence="2">Leaf</tissue>
    </source>
</reference>
<protein>
    <recommendedName>
        <fullName evidence="1">Reverse transcriptase Ty1/copia-type domain-containing protein</fullName>
    </recommendedName>
</protein>
<evidence type="ECO:0000313" key="3">
    <source>
        <dbReference type="Proteomes" id="UP001168877"/>
    </source>
</evidence>
<organism evidence="2 3">
    <name type="scientific">Acer saccharum</name>
    <name type="common">Sugar maple</name>
    <dbReference type="NCBI Taxonomy" id="4024"/>
    <lineage>
        <taxon>Eukaryota</taxon>
        <taxon>Viridiplantae</taxon>
        <taxon>Streptophyta</taxon>
        <taxon>Embryophyta</taxon>
        <taxon>Tracheophyta</taxon>
        <taxon>Spermatophyta</taxon>
        <taxon>Magnoliopsida</taxon>
        <taxon>eudicotyledons</taxon>
        <taxon>Gunneridae</taxon>
        <taxon>Pentapetalae</taxon>
        <taxon>rosids</taxon>
        <taxon>malvids</taxon>
        <taxon>Sapindales</taxon>
        <taxon>Sapindaceae</taxon>
        <taxon>Hippocastanoideae</taxon>
        <taxon>Acereae</taxon>
        <taxon>Acer</taxon>
    </lineage>
</organism>